<protein>
    <submittedName>
        <fullName evidence="2">Predicted homoserine dehydrogenase, contains C-terminal SAF domain</fullName>
    </submittedName>
</protein>
<dbReference type="InterPro" id="IPR048423">
    <property type="entry name" value="DRL_cat"/>
</dbReference>
<evidence type="ECO:0000313" key="3">
    <source>
        <dbReference type="Proteomes" id="UP000199664"/>
    </source>
</evidence>
<keyword evidence="3" id="KW-1185">Reference proteome</keyword>
<name>A0A1H7HJV9_9HYPH</name>
<dbReference type="PANTHER" id="PTHR37850:SF3">
    <property type="entry name" value="BLR7815 PROTEIN"/>
    <property type="match status" value="1"/>
</dbReference>
<dbReference type="Gene3D" id="3.40.50.720">
    <property type="entry name" value="NAD(P)-binding Rossmann-like Domain"/>
    <property type="match status" value="1"/>
</dbReference>
<dbReference type="RefSeq" id="WP_091829732.1">
    <property type="nucleotide sequence ID" value="NZ_FOAN01000001.1"/>
</dbReference>
<proteinExistence type="predicted"/>
<organism evidence="2 3">
    <name type="scientific">Bosea lupini</name>
    <dbReference type="NCBI Taxonomy" id="1036779"/>
    <lineage>
        <taxon>Bacteria</taxon>
        <taxon>Pseudomonadati</taxon>
        <taxon>Pseudomonadota</taxon>
        <taxon>Alphaproteobacteria</taxon>
        <taxon>Hyphomicrobiales</taxon>
        <taxon>Boseaceae</taxon>
        <taxon>Bosea</taxon>
    </lineage>
</organism>
<dbReference type="InterPro" id="IPR036291">
    <property type="entry name" value="NAD(P)-bd_dom_sf"/>
</dbReference>
<dbReference type="SUPFAM" id="SSF51735">
    <property type="entry name" value="NAD(P)-binding Rossmann-fold domains"/>
    <property type="match status" value="1"/>
</dbReference>
<sequence>MNIENLFALKPSAPDRVISAALVGAGEFGASFIGQARRAPHIEPRVVCDLDIGRARKAALAGGLDESEIVDCHSGTEAKAALDRGLVALIGDAAHLEGLPVDVVVEATGDPEGAAMTALAAIEAGRHLVMVTKEAECIIGPILAHRARLKGVVHTPVDGDQPSLLIGLIGWARMLGLPIVAAGKSSESDFVWDSEAGTVTAWEKAVPAADFAAAFGKLGNDPLSLLDARAKLPFPRATVPDLCEMGIVANHTGLMPDVAAMHAPIARTTELPSLFRPAAEGGLLSGIGRVDMFNCLRRPDELSFAGGVFVIAETPDLATGKLFAGKGIPCSPDGRYVLLHNPVHLLGAEAPMSALSAALLGQSTGGAEVLPRVDLTARASRDLEPGETLTMGYRHVIEGLEPQLTPARPLGPSEPVPYYLTAGRPVVRKVACGAVVTCADIALDESTTLVRLRREQDALFNPGAL</sequence>
<gene>
    <name evidence="2" type="ORF">SAMN04515666_101686</name>
</gene>
<feature type="domain" description="Oxidoreductase DRL-like catalytic" evidence="1">
    <location>
        <begin position="242"/>
        <end position="349"/>
    </location>
</feature>
<dbReference type="AlphaFoldDB" id="A0A1H7HJV9"/>
<dbReference type="PANTHER" id="PTHR37850">
    <property type="entry name" value="STRU PROTEIN"/>
    <property type="match status" value="1"/>
</dbReference>
<evidence type="ECO:0000313" key="2">
    <source>
        <dbReference type="EMBL" id="SEK50696.1"/>
    </source>
</evidence>
<accession>A0A1H7HJV9</accession>
<evidence type="ECO:0000259" key="1">
    <source>
        <dbReference type="Pfam" id="PF21135"/>
    </source>
</evidence>
<dbReference type="Proteomes" id="UP000199664">
    <property type="component" value="Unassembled WGS sequence"/>
</dbReference>
<dbReference type="STRING" id="1036779.SAMN04515666_101686"/>
<reference evidence="3" key="1">
    <citation type="submission" date="2016-10" db="EMBL/GenBank/DDBJ databases">
        <authorList>
            <person name="Varghese N."/>
            <person name="Submissions S."/>
        </authorList>
    </citation>
    <scope>NUCLEOTIDE SEQUENCE [LARGE SCALE GENOMIC DNA]</scope>
    <source>
        <strain evidence="3">LMG 26383,CCUG 61248,R- 45681</strain>
    </source>
</reference>
<dbReference type="OrthoDB" id="9777844at2"/>
<dbReference type="EMBL" id="FOAN01000001">
    <property type="protein sequence ID" value="SEK50696.1"/>
    <property type="molecule type" value="Genomic_DNA"/>
</dbReference>
<dbReference type="Pfam" id="PF21135">
    <property type="entry name" value="DRL_cat"/>
    <property type="match status" value="1"/>
</dbReference>